<organism evidence="4 5">
    <name type="scientific">Thalassococcus profundi</name>
    <dbReference type="NCBI Taxonomy" id="2282382"/>
    <lineage>
        <taxon>Bacteria</taxon>
        <taxon>Pseudomonadati</taxon>
        <taxon>Pseudomonadota</taxon>
        <taxon>Alphaproteobacteria</taxon>
        <taxon>Rhodobacterales</taxon>
        <taxon>Roseobacteraceae</taxon>
        <taxon>Thalassococcus</taxon>
    </lineage>
</organism>
<accession>A0A369TRB5</accession>
<feature type="compositionally biased region" description="Low complexity" evidence="1">
    <location>
        <begin position="406"/>
        <end position="419"/>
    </location>
</feature>
<evidence type="ECO:0000256" key="2">
    <source>
        <dbReference type="SAM" id="Phobius"/>
    </source>
</evidence>
<feature type="compositionally biased region" description="Low complexity" evidence="1">
    <location>
        <begin position="302"/>
        <end position="311"/>
    </location>
</feature>
<dbReference type="Pfam" id="PF01476">
    <property type="entry name" value="LysM"/>
    <property type="match status" value="1"/>
</dbReference>
<dbReference type="PANTHER" id="PTHR34700">
    <property type="entry name" value="POTASSIUM BINDING PROTEIN KBP"/>
    <property type="match status" value="1"/>
</dbReference>
<evidence type="ECO:0000313" key="5">
    <source>
        <dbReference type="Proteomes" id="UP000253977"/>
    </source>
</evidence>
<feature type="transmembrane region" description="Helical" evidence="2">
    <location>
        <begin position="49"/>
        <end position="71"/>
    </location>
</feature>
<dbReference type="Gene3D" id="3.10.350.10">
    <property type="entry name" value="LysM domain"/>
    <property type="match status" value="1"/>
</dbReference>
<dbReference type="InterPro" id="IPR052196">
    <property type="entry name" value="Bact_Kbp"/>
</dbReference>
<evidence type="ECO:0000256" key="1">
    <source>
        <dbReference type="SAM" id="MobiDB-lite"/>
    </source>
</evidence>
<keyword evidence="5" id="KW-1185">Reference proteome</keyword>
<dbReference type="EMBL" id="QPMK01000003">
    <property type="protein sequence ID" value="RDD67274.1"/>
    <property type="molecule type" value="Genomic_DNA"/>
</dbReference>
<keyword evidence="2" id="KW-0472">Membrane</keyword>
<comment type="caution">
    <text evidence="4">The sequence shown here is derived from an EMBL/GenBank/DDBJ whole genome shotgun (WGS) entry which is preliminary data.</text>
</comment>
<evidence type="ECO:0000259" key="3">
    <source>
        <dbReference type="PROSITE" id="PS51782"/>
    </source>
</evidence>
<sequence>MFAVLTGDSGVAIHAQWGRRASGDVFARGSRAGRTAMTTFAAKAGPTGLILGAVAGLIVASIGLYASGWLAPSRTEAPADPALAESARSSEPSTGTGDAASADASAGGADAMARDASTADAVAGRDGDEGTAGTGEAAATTAEAPGSDAAADRDAAATDAAPGTAAPDTAAAESESTDTAAAPQDTAGAAETDGNATPRVPRVDIVRAEPDGSTVLAGVAEADSEIEVLLDGAPLDRITVDETGSFVSFLSLPPSTRPQVLSLRMTRDGAEVPSVEEVILAPPAAAPAVAESSRSPDDVAPDDTAAATAPAEMGRGSPETSGAEGTQIAAAPPSADTEAPRAAAEGGATDTVQPAPEPRAAAATPGIPERPADAAPPDAGTVPSVAGESAAPAVPQPLANAPEPGSPASTPVATASSDAAAPRAAPTVFLSTAEGIELLQSPEDPAAPVVETVSLEAITYEDDGDVVLTGRGSGVGNVRIYLDNTPVTASRIRADGRWRARLPDVATGTYTLRVDEVDAGGTVTSRVESPFLRESRAVLDAAAALSGAERVKAVTVQPGNTLWAIARDRYGEGIAYVRVFEANRDQIRDPDLIYPGQVFSIPSE</sequence>
<dbReference type="Proteomes" id="UP000253977">
    <property type="component" value="Unassembled WGS sequence"/>
</dbReference>
<gene>
    <name evidence="4" type="ORF">DU478_05960</name>
</gene>
<dbReference type="SMART" id="SM00257">
    <property type="entry name" value="LysM"/>
    <property type="match status" value="1"/>
</dbReference>
<feature type="compositionally biased region" description="Low complexity" evidence="1">
    <location>
        <begin position="157"/>
        <end position="192"/>
    </location>
</feature>
<dbReference type="PROSITE" id="PS51782">
    <property type="entry name" value="LYSM"/>
    <property type="match status" value="1"/>
</dbReference>
<evidence type="ECO:0000313" key="4">
    <source>
        <dbReference type="EMBL" id="RDD67274.1"/>
    </source>
</evidence>
<proteinExistence type="predicted"/>
<dbReference type="InterPro" id="IPR018392">
    <property type="entry name" value="LysM"/>
</dbReference>
<feature type="domain" description="LysM" evidence="3">
    <location>
        <begin position="552"/>
        <end position="601"/>
    </location>
</feature>
<dbReference type="Gene3D" id="2.60.40.10">
    <property type="entry name" value="Immunoglobulins"/>
    <property type="match status" value="1"/>
</dbReference>
<dbReference type="PANTHER" id="PTHR34700:SF4">
    <property type="entry name" value="PHAGE-LIKE ELEMENT PBSX PROTEIN XKDP"/>
    <property type="match status" value="1"/>
</dbReference>
<feature type="region of interest" description="Disordered" evidence="1">
    <location>
        <begin position="80"/>
        <end position="199"/>
    </location>
</feature>
<protein>
    <submittedName>
        <fullName evidence="4">LysM peptidoglycan-binding domain-containing protein</fullName>
    </submittedName>
</protein>
<dbReference type="CDD" id="cd00118">
    <property type="entry name" value="LysM"/>
    <property type="match status" value="1"/>
</dbReference>
<name>A0A369TRB5_9RHOB</name>
<feature type="region of interest" description="Disordered" evidence="1">
    <location>
        <begin position="286"/>
        <end position="419"/>
    </location>
</feature>
<dbReference type="AlphaFoldDB" id="A0A369TRB5"/>
<dbReference type="InterPro" id="IPR013783">
    <property type="entry name" value="Ig-like_fold"/>
</dbReference>
<dbReference type="InterPro" id="IPR036779">
    <property type="entry name" value="LysM_dom_sf"/>
</dbReference>
<feature type="compositionally biased region" description="Low complexity" evidence="1">
    <location>
        <begin position="134"/>
        <end position="149"/>
    </location>
</feature>
<reference evidence="4 5" key="1">
    <citation type="submission" date="2018-07" db="EMBL/GenBank/DDBJ databases">
        <title>Thalassococcus profundi sp. nov., a marine bacterium isolated from deep seawater of Okinawa Trough.</title>
        <authorList>
            <person name="Yu M."/>
        </authorList>
    </citation>
    <scope>NUCLEOTIDE SEQUENCE [LARGE SCALE GENOMIC DNA]</scope>
    <source>
        <strain evidence="4 5">WRAS1</strain>
    </source>
</reference>
<keyword evidence="2" id="KW-0812">Transmembrane</keyword>
<keyword evidence="2" id="KW-1133">Transmembrane helix</keyword>
<feature type="compositionally biased region" description="Low complexity" evidence="1">
    <location>
        <begin position="93"/>
        <end position="116"/>
    </location>
</feature>